<proteinExistence type="predicted"/>
<sequence>MREILTANGAGSELRLLLQDRHGVWGALGLLRCAGACPFGPDDLQRRPGSDRRSSPPCAAT</sequence>
<evidence type="ECO:0000313" key="2">
    <source>
        <dbReference type="EMBL" id="MCC0093573.1"/>
    </source>
</evidence>
<dbReference type="RefSeq" id="WP_229334219.1">
    <property type="nucleotide sequence ID" value="NZ_JAINUL010000001.1"/>
</dbReference>
<feature type="region of interest" description="Disordered" evidence="1">
    <location>
        <begin position="41"/>
        <end position="61"/>
    </location>
</feature>
<name>A0ABS8DXL7_9ACTN</name>
<evidence type="ECO:0000256" key="1">
    <source>
        <dbReference type="SAM" id="MobiDB-lite"/>
    </source>
</evidence>
<keyword evidence="3" id="KW-1185">Reference proteome</keyword>
<dbReference type="EMBL" id="JAINUL010000001">
    <property type="protein sequence ID" value="MCC0093573.1"/>
    <property type="molecule type" value="Genomic_DNA"/>
</dbReference>
<organism evidence="2 3">
    <name type="scientific">Streptomyces flavotricini</name>
    <dbReference type="NCBI Taxonomy" id="66888"/>
    <lineage>
        <taxon>Bacteria</taxon>
        <taxon>Bacillati</taxon>
        <taxon>Actinomycetota</taxon>
        <taxon>Actinomycetes</taxon>
        <taxon>Kitasatosporales</taxon>
        <taxon>Streptomycetaceae</taxon>
        <taxon>Streptomyces</taxon>
    </lineage>
</organism>
<gene>
    <name evidence="2" type="ORF">K7B10_01935</name>
</gene>
<dbReference type="Proteomes" id="UP001520654">
    <property type="component" value="Unassembled WGS sequence"/>
</dbReference>
<evidence type="ECO:0000313" key="3">
    <source>
        <dbReference type="Proteomes" id="UP001520654"/>
    </source>
</evidence>
<feature type="compositionally biased region" description="Basic and acidic residues" evidence="1">
    <location>
        <begin position="43"/>
        <end position="54"/>
    </location>
</feature>
<protein>
    <submittedName>
        <fullName evidence="2">Uncharacterized protein</fullName>
    </submittedName>
</protein>
<accession>A0ABS8DXL7</accession>
<comment type="caution">
    <text evidence="2">The sequence shown here is derived from an EMBL/GenBank/DDBJ whole genome shotgun (WGS) entry which is preliminary data.</text>
</comment>
<reference evidence="2 3" key="1">
    <citation type="submission" date="2021-08" db="EMBL/GenBank/DDBJ databases">
        <title>Genomic Architecture of Streptomyces flavotricini NGL1 and Streptomyces erythrochromogenes HMS4 With Differential Plant Beneficial attributes and laccase production capabilities.</title>
        <authorList>
            <person name="Salwan R."/>
            <person name="Kaur R."/>
            <person name="Sharma V."/>
        </authorList>
    </citation>
    <scope>NUCLEOTIDE SEQUENCE [LARGE SCALE GENOMIC DNA]</scope>
    <source>
        <strain evidence="2 3">NGL1</strain>
    </source>
</reference>